<name>A0A2P4YGB2_9STRA</name>
<organism evidence="2 3">
    <name type="scientific">Phytophthora palmivora</name>
    <dbReference type="NCBI Taxonomy" id="4796"/>
    <lineage>
        <taxon>Eukaryota</taxon>
        <taxon>Sar</taxon>
        <taxon>Stramenopiles</taxon>
        <taxon>Oomycota</taxon>
        <taxon>Peronosporomycetes</taxon>
        <taxon>Peronosporales</taxon>
        <taxon>Peronosporaceae</taxon>
        <taxon>Phytophthora</taxon>
    </lineage>
</organism>
<dbReference type="AlphaFoldDB" id="A0A2P4YGB2"/>
<protein>
    <submittedName>
        <fullName evidence="2">Uncharacterized protein</fullName>
    </submittedName>
</protein>
<evidence type="ECO:0000313" key="2">
    <source>
        <dbReference type="EMBL" id="POM76749.1"/>
    </source>
</evidence>
<accession>A0A2P4YGB2</accession>
<keyword evidence="3" id="KW-1185">Reference proteome</keyword>
<dbReference type="EMBL" id="NCKW01003396">
    <property type="protein sequence ID" value="POM76749.1"/>
    <property type="molecule type" value="Genomic_DNA"/>
</dbReference>
<evidence type="ECO:0000256" key="1">
    <source>
        <dbReference type="SAM" id="MobiDB-lite"/>
    </source>
</evidence>
<dbReference type="Proteomes" id="UP000237271">
    <property type="component" value="Unassembled WGS sequence"/>
</dbReference>
<comment type="caution">
    <text evidence="2">The sequence shown here is derived from an EMBL/GenBank/DDBJ whole genome shotgun (WGS) entry which is preliminary data.</text>
</comment>
<sequence length="85" mass="9606">MDGTSSQDKNRKRQRDSSQEQDKPKRRATDVAVNHLEAAESDAKLLVAFMKLFLDGGFELDTIAPNYRDRVLDLSKRTEDPSIPA</sequence>
<feature type="compositionally biased region" description="Basic and acidic residues" evidence="1">
    <location>
        <begin position="15"/>
        <end position="29"/>
    </location>
</feature>
<evidence type="ECO:0000313" key="3">
    <source>
        <dbReference type="Proteomes" id="UP000237271"/>
    </source>
</evidence>
<reference evidence="2 3" key="1">
    <citation type="journal article" date="2017" name="Genome Biol. Evol.">
        <title>Phytophthora megakarya and P. palmivora, closely related causal agents of cacao black pod rot, underwent increases in genome sizes and gene numbers by different mechanisms.</title>
        <authorList>
            <person name="Ali S.S."/>
            <person name="Shao J."/>
            <person name="Lary D.J."/>
            <person name="Kronmiller B."/>
            <person name="Shen D."/>
            <person name="Strem M.D."/>
            <person name="Amoako-Attah I."/>
            <person name="Akrofi A.Y."/>
            <person name="Begoude B.A."/>
            <person name="Ten Hoopen G.M."/>
            <person name="Coulibaly K."/>
            <person name="Kebe B.I."/>
            <person name="Melnick R.L."/>
            <person name="Guiltinan M.J."/>
            <person name="Tyler B.M."/>
            <person name="Meinhardt L.W."/>
            <person name="Bailey B.A."/>
        </authorList>
    </citation>
    <scope>NUCLEOTIDE SEQUENCE [LARGE SCALE GENOMIC DNA]</scope>
    <source>
        <strain evidence="3">sbr112.9</strain>
    </source>
</reference>
<proteinExistence type="predicted"/>
<dbReference type="OrthoDB" id="145678at2759"/>
<feature type="region of interest" description="Disordered" evidence="1">
    <location>
        <begin position="1"/>
        <end position="29"/>
    </location>
</feature>
<gene>
    <name evidence="2" type="ORF">PHPALM_5972</name>
</gene>